<feature type="transmembrane region" description="Helical" evidence="5">
    <location>
        <begin position="304"/>
        <end position="328"/>
    </location>
</feature>
<reference evidence="7" key="1">
    <citation type="submission" date="2014-10" db="EMBL/GenBank/DDBJ databases">
        <authorList>
            <person name="Kuske C.R."/>
            <person name="Challacombe J.F."/>
            <person name="Daligault H.E."/>
            <person name="Davenport K.W."/>
            <person name="Johnson S.L."/>
            <person name="Siddaramappa S."/>
            <person name="Petersen J.M."/>
        </authorList>
    </citation>
    <scope>NUCLEOTIDE SEQUENCE [LARGE SCALE GENOMIC DNA]</scope>
    <source>
        <strain evidence="7">CA97-1460</strain>
    </source>
</reference>
<feature type="transmembrane region" description="Helical" evidence="5">
    <location>
        <begin position="253"/>
        <end position="276"/>
    </location>
</feature>
<feature type="transmembrane region" description="Helical" evidence="5">
    <location>
        <begin position="437"/>
        <end position="454"/>
    </location>
</feature>
<dbReference type="Gene3D" id="1.20.1740.10">
    <property type="entry name" value="Amino acid/polyamine transporter I"/>
    <property type="match status" value="1"/>
</dbReference>
<feature type="transmembrane region" description="Helical" evidence="5">
    <location>
        <begin position="105"/>
        <end position="132"/>
    </location>
</feature>
<keyword evidence="4 5" id="KW-0472">Membrane</keyword>
<sequence length="624" mass="68978">MKIRNLIFGSPIPSAEQQEQKLGLLSGFAILSSNALSSIAYATAEIFIVLAAAGATAIAQYSLEVGLMVVLLILLMGFSYAQVIKTHPEGGGSYSVVKTNFGEKTLLLTAASLIIDYILTVAVSVSTATFAISSAFPIFYKYTVEISLILLAIIMIINLRGVRSTAKAFVWPTYMFVIAILVMILIGMYKYYTGSLGFFSYSEEYREHIQNTSTVLTITLILRAFSSGSSALTGIESYANGIATYQFPIMKKAIVGLSLMIALSVVMFSGVTFLAAKMQILPQQAESALSQVGHMIFGDGVAYYFLQAATCLILLMAANTCFTGFPRLAAIISKDGYLPEQLQKLGDRLAFKNGIISLTILSGILIIVFNANVTDLIPLYAFGVFVAFTLCQAGLIKYWYNNKRYYKSWGLRAFLNTVGCIATFAVVVTIVESKFFEGIWIVIVVTPIIMFMLYRTKKHYDIREANLALSIDEAVVGASIKGLVKPKIVLLVSRIHRGTIEALQLARNLSNDITPVYVSSDEEKISQIKYQWKNLGFDEKLLVLRPVYNSFIAPVLQTLRKNDLREAERGHSVVIIPEVVNTKWWHFLLHNQNSRMLKMAIAAMDRKDKNSATRVVISVPYKAD</sequence>
<dbReference type="InterPro" id="IPR053153">
    <property type="entry name" value="APC_K+_Transporter"/>
</dbReference>
<dbReference type="PANTHER" id="PTHR47704">
    <property type="entry name" value="POTASSIUM TRANSPORTER KIMA"/>
    <property type="match status" value="1"/>
</dbReference>
<feature type="transmembrane region" description="Helical" evidence="5">
    <location>
        <begin position="65"/>
        <end position="84"/>
    </location>
</feature>
<comment type="subcellular location">
    <subcellularLocation>
        <location evidence="1">Membrane</location>
        <topology evidence="1">Multi-pass membrane protein</topology>
    </subcellularLocation>
</comment>
<evidence type="ECO:0000256" key="1">
    <source>
        <dbReference type="ARBA" id="ARBA00004141"/>
    </source>
</evidence>
<dbReference type="Proteomes" id="UP000182521">
    <property type="component" value="Chromosome"/>
</dbReference>
<dbReference type="EMBL" id="CP009654">
    <property type="protein sequence ID" value="APC96269.1"/>
    <property type="molecule type" value="Genomic_DNA"/>
</dbReference>
<dbReference type="KEGG" id="frc:KX01_217"/>
<dbReference type="PANTHER" id="PTHR47704:SF1">
    <property type="entry name" value="POTASSIUM TRANSPORTER KIMA"/>
    <property type="match status" value="1"/>
</dbReference>
<protein>
    <submittedName>
        <fullName evidence="6">Amino acid permease family protein</fullName>
    </submittedName>
</protein>
<dbReference type="GO" id="GO:0016020">
    <property type="term" value="C:membrane"/>
    <property type="evidence" value="ECO:0007669"/>
    <property type="project" value="UniProtKB-SubCell"/>
</dbReference>
<evidence type="ECO:0000256" key="5">
    <source>
        <dbReference type="SAM" id="Phobius"/>
    </source>
</evidence>
<proteinExistence type="predicted"/>
<dbReference type="InterPro" id="IPR002293">
    <property type="entry name" value="AA/rel_permease1"/>
</dbReference>
<dbReference type="GO" id="GO:0022857">
    <property type="term" value="F:transmembrane transporter activity"/>
    <property type="evidence" value="ECO:0007669"/>
    <property type="project" value="InterPro"/>
</dbReference>
<dbReference type="Pfam" id="PF13520">
    <property type="entry name" value="AA_permease_2"/>
    <property type="match status" value="1"/>
</dbReference>
<dbReference type="OrthoDB" id="9759676at2"/>
<dbReference type="AlphaFoldDB" id="A0A1J0KR91"/>
<organism evidence="6 7">
    <name type="scientific">Francisella frigiditurris</name>
    <dbReference type="NCBI Taxonomy" id="1542390"/>
    <lineage>
        <taxon>Bacteria</taxon>
        <taxon>Pseudomonadati</taxon>
        <taxon>Pseudomonadota</taxon>
        <taxon>Gammaproteobacteria</taxon>
        <taxon>Thiotrichales</taxon>
        <taxon>Francisellaceae</taxon>
        <taxon>Francisella</taxon>
    </lineage>
</organism>
<keyword evidence="3 5" id="KW-1133">Transmembrane helix</keyword>
<gene>
    <name evidence="6" type="ORF">KX01_217</name>
</gene>
<feature type="transmembrane region" description="Helical" evidence="5">
    <location>
        <begin position="411"/>
        <end position="431"/>
    </location>
</feature>
<evidence type="ECO:0000313" key="6">
    <source>
        <dbReference type="EMBL" id="APC96269.1"/>
    </source>
</evidence>
<accession>A0A1J0KR91</accession>
<dbReference type="STRING" id="1542390.KX01_217"/>
<feature type="transmembrane region" description="Helical" evidence="5">
    <location>
        <begin position="169"/>
        <end position="192"/>
    </location>
</feature>
<evidence type="ECO:0000256" key="4">
    <source>
        <dbReference type="ARBA" id="ARBA00023136"/>
    </source>
</evidence>
<name>A0A1J0KR91_9GAMM</name>
<keyword evidence="7" id="KW-1185">Reference proteome</keyword>
<feature type="transmembrane region" description="Helical" evidence="5">
    <location>
        <begin position="39"/>
        <end position="59"/>
    </location>
</feature>
<evidence type="ECO:0000313" key="7">
    <source>
        <dbReference type="Proteomes" id="UP000182521"/>
    </source>
</evidence>
<dbReference type="RefSeq" id="WP_071663239.1">
    <property type="nucleotide sequence ID" value="NZ_CP009654.1"/>
</dbReference>
<feature type="transmembrane region" description="Helical" evidence="5">
    <location>
        <begin position="349"/>
        <end position="371"/>
    </location>
</feature>
<evidence type="ECO:0000256" key="3">
    <source>
        <dbReference type="ARBA" id="ARBA00022989"/>
    </source>
</evidence>
<feature type="transmembrane region" description="Helical" evidence="5">
    <location>
        <begin position="377"/>
        <end position="399"/>
    </location>
</feature>
<evidence type="ECO:0000256" key="2">
    <source>
        <dbReference type="ARBA" id="ARBA00022692"/>
    </source>
</evidence>
<feature type="transmembrane region" description="Helical" evidence="5">
    <location>
        <begin position="138"/>
        <end position="157"/>
    </location>
</feature>
<keyword evidence="2 5" id="KW-0812">Transmembrane</keyword>